<dbReference type="InterPro" id="IPR006497">
    <property type="entry name" value="Phage_lambda_VrpO_N"/>
</dbReference>
<feature type="region of interest" description="Disordered" evidence="1">
    <location>
        <begin position="118"/>
        <end position="144"/>
    </location>
</feature>
<comment type="caution">
    <text evidence="3">The sequence shown here is derived from an EMBL/GenBank/DDBJ whole genome shotgun (WGS) entry which is preliminary data.</text>
</comment>
<protein>
    <submittedName>
        <fullName evidence="3">Replication protein</fullName>
    </submittedName>
</protein>
<evidence type="ECO:0000313" key="3">
    <source>
        <dbReference type="EMBL" id="MBI6547380.1"/>
    </source>
</evidence>
<dbReference type="NCBIfam" id="TIGR01610">
    <property type="entry name" value="phage_O_Nterm"/>
    <property type="match status" value="1"/>
</dbReference>
<proteinExistence type="predicted"/>
<dbReference type="Pfam" id="PF04492">
    <property type="entry name" value="Phage_rep_O"/>
    <property type="match status" value="1"/>
</dbReference>
<name>A0ABS0U3R0_9GAMM</name>
<feature type="domain" description="Bacteriophage lambda Replication protein O N-terminal" evidence="2">
    <location>
        <begin position="6"/>
        <end position="78"/>
    </location>
</feature>
<reference evidence="3 4" key="1">
    <citation type="submission" date="2020-08" db="EMBL/GenBank/DDBJ databases">
        <title>Description of Xenorhabdus lircayensis sp. nov., the symbiotic bacterium associated with the entomopathogenic nematode Steirnernema unicornum.</title>
        <authorList>
            <person name="Castaneda-Alvarez C."/>
            <person name="Prodan S."/>
            <person name="Zamorano A."/>
            <person name="San-Blas E."/>
            <person name="Aballay E."/>
        </authorList>
    </citation>
    <scope>NUCLEOTIDE SEQUENCE [LARGE SCALE GENOMIC DNA]</scope>
    <source>
        <strain evidence="3 4">VLS</strain>
    </source>
</reference>
<organism evidence="3 4">
    <name type="scientific">Xenorhabdus lircayensis</name>
    <dbReference type="NCBI Taxonomy" id="2763499"/>
    <lineage>
        <taxon>Bacteria</taxon>
        <taxon>Pseudomonadati</taxon>
        <taxon>Pseudomonadota</taxon>
        <taxon>Gammaproteobacteria</taxon>
        <taxon>Enterobacterales</taxon>
        <taxon>Morganellaceae</taxon>
        <taxon>Xenorhabdus</taxon>
    </lineage>
</organism>
<evidence type="ECO:0000259" key="2">
    <source>
        <dbReference type="Pfam" id="PF04492"/>
    </source>
</evidence>
<gene>
    <name evidence="3" type="ORF">H8A87_01085</name>
</gene>
<dbReference type="InterPro" id="IPR036388">
    <property type="entry name" value="WH-like_DNA-bd_sf"/>
</dbReference>
<evidence type="ECO:0000313" key="4">
    <source>
        <dbReference type="Proteomes" id="UP000696184"/>
    </source>
</evidence>
<dbReference type="Gene3D" id="1.10.10.10">
    <property type="entry name" value="Winged helix-like DNA-binding domain superfamily/Winged helix DNA-binding domain"/>
    <property type="match status" value="1"/>
</dbReference>
<keyword evidence="4" id="KW-1185">Reference proteome</keyword>
<evidence type="ECO:0000256" key="1">
    <source>
        <dbReference type="SAM" id="MobiDB-lite"/>
    </source>
</evidence>
<sequence length="243" mass="27774">MENSNKGITYRQYRIIDAIIEKTFGWHKRFDRVTNTQIGAMINLHHTHVSTEIKGLLERKILIKQNNTIGLNVETSEWILDVSQNSKPLAKSANKSLAKTAKENKLIQLNTKDTIKDKKDNITPLTPQEGDDAEVVKPKKRNPAPQINYDEYLNAYNEEVGDRLPHAVEANTKRKTALKKIISKLATQNVDGWRAYVRAFVKMARPFYFGESNHGWTADIDFLLRETTLTGVREGKFAGKEHE</sequence>
<dbReference type="EMBL" id="JACOII010000008">
    <property type="protein sequence ID" value="MBI6547380.1"/>
    <property type="molecule type" value="Genomic_DNA"/>
</dbReference>
<accession>A0ABS0U3R0</accession>
<dbReference type="Proteomes" id="UP000696184">
    <property type="component" value="Unassembled WGS sequence"/>
</dbReference>